<organism evidence="6 7">
    <name type="scientific">Eiseniibacteriota bacterium</name>
    <dbReference type="NCBI Taxonomy" id="2212470"/>
    <lineage>
        <taxon>Bacteria</taxon>
        <taxon>Candidatus Eiseniibacteriota</taxon>
    </lineage>
</organism>
<dbReference type="GO" id="GO:0016874">
    <property type="term" value="F:ligase activity"/>
    <property type="evidence" value="ECO:0007669"/>
    <property type="project" value="UniProtKB-KW"/>
</dbReference>
<dbReference type="PANTHER" id="PTHR43585">
    <property type="entry name" value="FUMIPYRROLE BIOSYNTHESIS PROTEIN C"/>
    <property type="match status" value="1"/>
</dbReference>
<evidence type="ECO:0000256" key="3">
    <source>
        <dbReference type="ARBA" id="ARBA00022840"/>
    </source>
</evidence>
<dbReference type="InterPro" id="IPR011761">
    <property type="entry name" value="ATP-grasp"/>
</dbReference>
<dbReference type="AlphaFoldDB" id="A0A948RXA0"/>
<dbReference type="Gene3D" id="3.30.470.20">
    <property type="entry name" value="ATP-grasp fold, B domain"/>
    <property type="match status" value="1"/>
</dbReference>
<dbReference type="Pfam" id="PF13535">
    <property type="entry name" value="ATP-grasp_4"/>
    <property type="match status" value="1"/>
</dbReference>
<accession>A0A948RXA0</accession>
<feature type="domain" description="ATP-grasp" evidence="5">
    <location>
        <begin position="117"/>
        <end position="331"/>
    </location>
</feature>
<dbReference type="EMBL" id="JAHJDP010000099">
    <property type="protein sequence ID" value="MBU2692735.1"/>
    <property type="molecule type" value="Genomic_DNA"/>
</dbReference>
<evidence type="ECO:0000256" key="1">
    <source>
        <dbReference type="ARBA" id="ARBA00022598"/>
    </source>
</evidence>
<keyword evidence="2 4" id="KW-0547">Nucleotide-binding</keyword>
<dbReference type="Proteomes" id="UP000777784">
    <property type="component" value="Unassembled WGS sequence"/>
</dbReference>
<evidence type="ECO:0000259" key="5">
    <source>
        <dbReference type="PROSITE" id="PS50975"/>
    </source>
</evidence>
<gene>
    <name evidence="6" type="ORF">KJ970_17600</name>
</gene>
<evidence type="ECO:0000313" key="7">
    <source>
        <dbReference type="Proteomes" id="UP000777784"/>
    </source>
</evidence>
<reference evidence="6" key="1">
    <citation type="submission" date="2021-05" db="EMBL/GenBank/DDBJ databases">
        <title>Energy efficiency and biological interactions define the core microbiome of deep oligotrophic groundwater.</title>
        <authorList>
            <person name="Mehrshad M."/>
            <person name="Lopez-Fernandez M."/>
            <person name="Bell E."/>
            <person name="Bernier-Latmani R."/>
            <person name="Bertilsson S."/>
            <person name="Dopson M."/>
        </authorList>
    </citation>
    <scope>NUCLEOTIDE SEQUENCE</scope>
    <source>
        <strain evidence="6">Modern_marine.mb.64</strain>
    </source>
</reference>
<sequence length="436" mass="48620">MSAHKRLLVVGTTTDYIKYIEKIRPGECLFLTDVRERQKNREPLPLGAQELVCDLLDVEKVILSLNKYLDNPKMILSGVVCFDCESMHVAARIAQSCELPFPGIQAVASCRSKTKTKQLWRDAGVSGPKAGLIRSAMGAVSFYRGVGGAVVLKPLTGSGSELTFLCHNEKDCRRNFNLLKESLKSHHDVRMYAPILIGGVLHNPREIFSVEEFIQGEEYSCDFILDNGDVDIIRIAKKIKYPGKVFGITQSYIIPADLPEGISLKTFKNEIANAAHALDLNRTMGMIDFFFKDGKICFLEMTPRPGGDCLPQLIFRSSGFDMVAAALDFSRGRRPAIPPLSEWKRMVAVRIFSSTPGCLRRLDASRIQADPRVREVSFRFNPGHLIVLPPENLDSWLLGYVIFEPGSQNIEEECRELSSKVIVEVEAPQCPPILSS</sequence>
<dbReference type="GO" id="GO:0005524">
    <property type="term" value="F:ATP binding"/>
    <property type="evidence" value="ECO:0007669"/>
    <property type="project" value="UniProtKB-UniRule"/>
</dbReference>
<dbReference type="PROSITE" id="PS50975">
    <property type="entry name" value="ATP_GRASP"/>
    <property type="match status" value="1"/>
</dbReference>
<evidence type="ECO:0000256" key="2">
    <source>
        <dbReference type="ARBA" id="ARBA00022741"/>
    </source>
</evidence>
<dbReference type="SUPFAM" id="SSF56059">
    <property type="entry name" value="Glutathione synthetase ATP-binding domain-like"/>
    <property type="match status" value="1"/>
</dbReference>
<protein>
    <submittedName>
        <fullName evidence="6">ATP-grasp domain-containing protein</fullName>
    </submittedName>
</protein>
<evidence type="ECO:0000256" key="4">
    <source>
        <dbReference type="PROSITE-ProRule" id="PRU00409"/>
    </source>
</evidence>
<name>A0A948RXA0_UNCEI</name>
<dbReference type="GO" id="GO:0046872">
    <property type="term" value="F:metal ion binding"/>
    <property type="evidence" value="ECO:0007669"/>
    <property type="project" value="InterPro"/>
</dbReference>
<proteinExistence type="predicted"/>
<dbReference type="PANTHER" id="PTHR43585:SF2">
    <property type="entry name" value="ATP-GRASP ENZYME FSQD"/>
    <property type="match status" value="1"/>
</dbReference>
<comment type="caution">
    <text evidence="6">The sequence shown here is derived from an EMBL/GenBank/DDBJ whole genome shotgun (WGS) entry which is preliminary data.</text>
</comment>
<evidence type="ECO:0000313" key="6">
    <source>
        <dbReference type="EMBL" id="MBU2692735.1"/>
    </source>
</evidence>
<dbReference type="InterPro" id="IPR052032">
    <property type="entry name" value="ATP-dep_AA_Ligase"/>
</dbReference>
<keyword evidence="1" id="KW-0436">Ligase</keyword>
<keyword evidence="3 4" id="KW-0067">ATP-binding</keyword>